<protein>
    <submittedName>
        <fullName evidence="1">Uncharacterized protein</fullName>
    </submittedName>
</protein>
<proteinExistence type="predicted"/>
<evidence type="ECO:0000313" key="1">
    <source>
        <dbReference type="EMBL" id="OMO49976.1"/>
    </source>
</evidence>
<accession>A0A1R3FW36</accession>
<gene>
    <name evidence="1" type="ORF">CCACVL1_30732</name>
</gene>
<organism evidence="1 2">
    <name type="scientific">Corchorus capsularis</name>
    <name type="common">Jute</name>
    <dbReference type="NCBI Taxonomy" id="210143"/>
    <lineage>
        <taxon>Eukaryota</taxon>
        <taxon>Viridiplantae</taxon>
        <taxon>Streptophyta</taxon>
        <taxon>Embryophyta</taxon>
        <taxon>Tracheophyta</taxon>
        <taxon>Spermatophyta</taxon>
        <taxon>Magnoliopsida</taxon>
        <taxon>eudicotyledons</taxon>
        <taxon>Gunneridae</taxon>
        <taxon>Pentapetalae</taxon>
        <taxon>rosids</taxon>
        <taxon>malvids</taxon>
        <taxon>Malvales</taxon>
        <taxon>Malvaceae</taxon>
        <taxon>Grewioideae</taxon>
        <taxon>Apeibeae</taxon>
        <taxon>Corchorus</taxon>
    </lineage>
</organism>
<sequence length="23" mass="2649">APLVFYKYGSSWMNAAKDDEIRS</sequence>
<dbReference type="EMBL" id="AWWV01016312">
    <property type="protein sequence ID" value="OMO49976.1"/>
    <property type="molecule type" value="Genomic_DNA"/>
</dbReference>
<name>A0A1R3FW36_COCAP</name>
<feature type="non-terminal residue" evidence="1">
    <location>
        <position position="1"/>
    </location>
</feature>
<reference evidence="1 2" key="1">
    <citation type="submission" date="2013-09" db="EMBL/GenBank/DDBJ databases">
        <title>Corchorus capsularis genome sequencing.</title>
        <authorList>
            <person name="Alam M."/>
            <person name="Haque M.S."/>
            <person name="Islam M.S."/>
            <person name="Emdad E.M."/>
            <person name="Islam M.M."/>
            <person name="Ahmed B."/>
            <person name="Halim A."/>
            <person name="Hossen Q.M.M."/>
            <person name="Hossain M.Z."/>
            <person name="Ahmed R."/>
            <person name="Khan M.M."/>
            <person name="Islam R."/>
            <person name="Rashid M.M."/>
            <person name="Khan S.A."/>
            <person name="Rahman M.S."/>
            <person name="Alam M."/>
        </authorList>
    </citation>
    <scope>NUCLEOTIDE SEQUENCE [LARGE SCALE GENOMIC DNA]</scope>
    <source>
        <strain evidence="2">cv. CVL-1</strain>
        <tissue evidence="1">Whole seedling</tissue>
    </source>
</reference>
<keyword evidence="2" id="KW-1185">Reference proteome</keyword>
<dbReference type="AlphaFoldDB" id="A0A1R3FW36"/>
<comment type="caution">
    <text evidence="1">The sequence shown here is derived from an EMBL/GenBank/DDBJ whole genome shotgun (WGS) entry which is preliminary data.</text>
</comment>
<evidence type="ECO:0000313" key="2">
    <source>
        <dbReference type="Proteomes" id="UP000188268"/>
    </source>
</evidence>
<dbReference type="Gramene" id="OMO49976">
    <property type="protein sequence ID" value="OMO49976"/>
    <property type="gene ID" value="CCACVL1_30732"/>
</dbReference>
<dbReference type="Proteomes" id="UP000188268">
    <property type="component" value="Unassembled WGS sequence"/>
</dbReference>